<organism evidence="2 3">
    <name type="scientific">Araneus ventricosus</name>
    <name type="common">Orbweaver spider</name>
    <name type="synonym">Epeira ventricosa</name>
    <dbReference type="NCBI Taxonomy" id="182803"/>
    <lineage>
        <taxon>Eukaryota</taxon>
        <taxon>Metazoa</taxon>
        <taxon>Ecdysozoa</taxon>
        <taxon>Arthropoda</taxon>
        <taxon>Chelicerata</taxon>
        <taxon>Arachnida</taxon>
        <taxon>Araneae</taxon>
        <taxon>Araneomorphae</taxon>
        <taxon>Entelegynae</taxon>
        <taxon>Araneoidea</taxon>
        <taxon>Araneidae</taxon>
        <taxon>Araneus</taxon>
    </lineage>
</organism>
<gene>
    <name evidence="2" type="ORF">AVEN_227156_1</name>
</gene>
<comment type="caution">
    <text evidence="2">The sequence shown here is derived from an EMBL/GenBank/DDBJ whole genome shotgun (WGS) entry which is preliminary data.</text>
</comment>
<evidence type="ECO:0000313" key="3">
    <source>
        <dbReference type="Proteomes" id="UP000499080"/>
    </source>
</evidence>
<reference evidence="2 3" key="1">
    <citation type="journal article" date="2019" name="Sci. Rep.">
        <title>Orb-weaving spider Araneus ventricosus genome elucidates the spidroin gene catalogue.</title>
        <authorList>
            <person name="Kono N."/>
            <person name="Nakamura H."/>
            <person name="Ohtoshi R."/>
            <person name="Moran D.A.P."/>
            <person name="Shinohara A."/>
            <person name="Yoshida Y."/>
            <person name="Fujiwara M."/>
            <person name="Mori M."/>
            <person name="Tomita M."/>
            <person name="Arakawa K."/>
        </authorList>
    </citation>
    <scope>NUCLEOTIDE SEQUENCE [LARGE SCALE GENOMIC DNA]</scope>
</reference>
<keyword evidence="3" id="KW-1185">Reference proteome</keyword>
<sequence>MTPRVLPFVPHTSYFELLITSVRCFSLRIEVFTCCSQCRFHTKKKWNVHGNFLLKLKLLNIQTLTMKPMGPEDVSEEIFSEHESFCEHDTESEEDGGSGNRDVNNSELFS</sequence>
<feature type="compositionally biased region" description="Polar residues" evidence="1">
    <location>
        <begin position="101"/>
        <end position="110"/>
    </location>
</feature>
<proteinExistence type="predicted"/>
<dbReference type="EMBL" id="BGPR01000115">
    <property type="protein sequence ID" value="GBL95931.1"/>
    <property type="molecule type" value="Genomic_DNA"/>
</dbReference>
<name>A0A4Y2BUI7_ARAVE</name>
<feature type="region of interest" description="Disordered" evidence="1">
    <location>
        <begin position="82"/>
        <end position="110"/>
    </location>
</feature>
<dbReference type="AlphaFoldDB" id="A0A4Y2BUI7"/>
<protein>
    <submittedName>
        <fullName evidence="2">Uncharacterized protein</fullName>
    </submittedName>
</protein>
<accession>A0A4Y2BUI7</accession>
<dbReference type="Proteomes" id="UP000499080">
    <property type="component" value="Unassembled WGS sequence"/>
</dbReference>
<evidence type="ECO:0000313" key="2">
    <source>
        <dbReference type="EMBL" id="GBL95931.1"/>
    </source>
</evidence>
<evidence type="ECO:0000256" key="1">
    <source>
        <dbReference type="SAM" id="MobiDB-lite"/>
    </source>
</evidence>